<proteinExistence type="predicted"/>
<dbReference type="EMBL" id="JAAWUZ010000089">
    <property type="protein sequence ID" value="NSG31442.1"/>
    <property type="molecule type" value="Genomic_DNA"/>
</dbReference>
<evidence type="ECO:0000259" key="1">
    <source>
        <dbReference type="Pfam" id="PF09664"/>
    </source>
</evidence>
<feature type="domain" description="DUF2399" evidence="1">
    <location>
        <begin position="275"/>
        <end position="419"/>
    </location>
</feature>
<dbReference type="SUPFAM" id="SSF56726">
    <property type="entry name" value="DNA topoisomerase IV, alpha subunit"/>
    <property type="match status" value="1"/>
</dbReference>
<dbReference type="RefSeq" id="WP_173867072.1">
    <property type="nucleotide sequence ID" value="NZ_JAAWUU010000088.1"/>
</dbReference>
<dbReference type="Gene3D" id="3.40.1360.10">
    <property type="match status" value="1"/>
</dbReference>
<evidence type="ECO:0000313" key="3">
    <source>
        <dbReference type="EMBL" id="NSG31442.1"/>
    </source>
</evidence>
<dbReference type="InterPro" id="IPR024466">
    <property type="entry name" value="CHP02679_N"/>
</dbReference>
<organism evidence="3 4">
    <name type="scientific">Faecalicatena fissicatena</name>
    <dbReference type="NCBI Taxonomy" id="290055"/>
    <lineage>
        <taxon>Bacteria</taxon>
        <taxon>Bacillati</taxon>
        <taxon>Bacillota</taxon>
        <taxon>Clostridia</taxon>
        <taxon>Lachnospirales</taxon>
        <taxon>Lachnospiraceae</taxon>
        <taxon>Faecalicatena</taxon>
    </lineage>
</organism>
<protein>
    <submittedName>
        <fullName evidence="3">DUF2399 domain-containing protein</fullName>
    </submittedName>
</protein>
<feature type="domain" description="Conserved hypothetical protein CHP02679 N terminus" evidence="2">
    <location>
        <begin position="36"/>
        <end position="252"/>
    </location>
</feature>
<dbReference type="InterPro" id="IPR024465">
    <property type="entry name" value="DUF2399"/>
</dbReference>
<keyword evidence="4" id="KW-1185">Reference proteome</keyword>
<dbReference type="Pfam" id="PF11796">
    <property type="entry name" value="DUF3323"/>
    <property type="match status" value="1"/>
</dbReference>
<comment type="caution">
    <text evidence="3">The sequence shown here is derived from an EMBL/GenBank/DDBJ whole genome shotgun (WGS) entry which is preliminary data.</text>
</comment>
<gene>
    <name evidence="3" type="ORF">HFM93_14530</name>
</gene>
<dbReference type="InterPro" id="IPR036078">
    <property type="entry name" value="Spo11/TopoVI_A_sf"/>
</dbReference>
<dbReference type="Pfam" id="PF09664">
    <property type="entry name" value="DUF2399"/>
    <property type="match status" value="1"/>
</dbReference>
<reference evidence="3 4" key="1">
    <citation type="journal article" date="2020" name="Cell Host Microbe">
        <title>Functional and Genomic Variation between Human-Derived Isolates of Lachnospiraceae Reveals Inter- and Intra-Species Diversity.</title>
        <authorList>
            <person name="Sorbara M.T."/>
            <person name="Littmann E.R."/>
            <person name="Fontana E."/>
            <person name="Moody T.U."/>
            <person name="Kohout C.E."/>
            <person name="Gjonbalaj M."/>
            <person name="Eaton V."/>
            <person name="Seok R."/>
            <person name="Leiner I.M."/>
            <person name="Pamer E.G."/>
        </authorList>
    </citation>
    <scope>NUCLEOTIDE SEQUENCE [LARGE SCALE GENOMIC DNA]</scope>
    <source>
        <strain evidence="3 4">MSK.14.16</strain>
    </source>
</reference>
<accession>A0ABX2H1F0</accession>
<evidence type="ECO:0000259" key="2">
    <source>
        <dbReference type="Pfam" id="PF11796"/>
    </source>
</evidence>
<name>A0ABX2H1F0_9FIRM</name>
<sequence length="421" mass="49577">MENDKKECRAYFLERSVYKKLFAKIQEKYAGIGHFGGTFLLDDLTKEEKEQLGGFLQKDFSGQKNVRVTAKQMEKALQSSRFCNFTWEEILELYTGRALLVKKEEKQKEEQKRESWFQNIQLQLKNPDFRNWISEVLQNRKESYLFLLQQYKENKKELEDFLQKTDRAAETLAASEKRELLAVFAAKVTGNPHYFDEGETAEKCLSSYLKWKLKKERSNGLSNAEYKNRIYFEAGILKDELSNDVLTYGLHAWKENGEPHPGIEGFFRCKEPLKLTLKTLGGLGKITGEQKIYMVENPAAFSRLVEKYPDRTILCGNGQPKFSVFVLLDKLTENSTIYYAGDFDPEGLQIAQNLKKRYPEHFIFWKYKAEYYQKYKSEVQLDEKRIRKLDKIDLPELQEIKEAMQREKYAAYQEAMVEEYE</sequence>
<evidence type="ECO:0000313" key="4">
    <source>
        <dbReference type="Proteomes" id="UP000821846"/>
    </source>
</evidence>
<dbReference type="Proteomes" id="UP000821846">
    <property type="component" value="Unassembled WGS sequence"/>
</dbReference>